<evidence type="ECO:0000313" key="3">
    <source>
        <dbReference type="Proteomes" id="UP000198833"/>
    </source>
</evidence>
<dbReference type="PROSITE" id="PS51094">
    <property type="entry name" value="PTS_EIIA_TYPE_2"/>
    <property type="match status" value="1"/>
</dbReference>
<dbReference type="Gene3D" id="3.40.930.10">
    <property type="entry name" value="Mannitol-specific EII, Chain A"/>
    <property type="match status" value="1"/>
</dbReference>
<gene>
    <name evidence="2" type="ORF">SAMN04488558_10864</name>
</gene>
<dbReference type="Proteomes" id="UP000198833">
    <property type="component" value="Unassembled WGS sequence"/>
</dbReference>
<proteinExistence type="predicted"/>
<dbReference type="RefSeq" id="WP_159428887.1">
    <property type="nucleotide sequence ID" value="NZ_CP096206.2"/>
</dbReference>
<evidence type="ECO:0000313" key="2">
    <source>
        <dbReference type="EMBL" id="SEQ32636.1"/>
    </source>
</evidence>
<evidence type="ECO:0000259" key="1">
    <source>
        <dbReference type="PROSITE" id="PS51094"/>
    </source>
</evidence>
<protein>
    <submittedName>
        <fullName evidence="2">PTS system, galactitol-specific IIA component</fullName>
    </submittedName>
</protein>
<dbReference type="CDD" id="cd00211">
    <property type="entry name" value="PTS_IIA_fru"/>
    <property type="match status" value="1"/>
</dbReference>
<dbReference type="InterPro" id="IPR051541">
    <property type="entry name" value="PTS_SugarTrans_NitroReg"/>
</dbReference>
<dbReference type="SUPFAM" id="SSF55804">
    <property type="entry name" value="Phoshotransferase/anion transport protein"/>
    <property type="match status" value="1"/>
</dbReference>
<keyword evidence="3" id="KW-1185">Reference proteome</keyword>
<dbReference type="InterPro" id="IPR016152">
    <property type="entry name" value="PTrfase/Anion_transptr"/>
</dbReference>
<dbReference type="InterPro" id="IPR002178">
    <property type="entry name" value="PTS_EIIA_type-2_dom"/>
</dbReference>
<dbReference type="Pfam" id="PF00359">
    <property type="entry name" value="PTS_EIIA_2"/>
    <property type="match status" value="1"/>
</dbReference>
<dbReference type="STRING" id="89093.SAMN04488558_10864"/>
<sequence>MKIKEFLRDDLIFLEEAIASDEAAFQFMGDKAQTLGLVKDSFGPSLVEREREFPTGILVNDTGIAISHTDPEHIEEEFIGLIRPSQPVSFKLIDDPEKDIPVKLIFVLGLKKAVNQLESLKEITKLIEDPASLEKLLNSQDIKSIL</sequence>
<dbReference type="PANTHER" id="PTHR47738">
    <property type="entry name" value="PTS SYSTEM FRUCTOSE-LIKE EIIA COMPONENT-RELATED"/>
    <property type="match status" value="1"/>
</dbReference>
<reference evidence="2 3" key="1">
    <citation type="submission" date="2016-10" db="EMBL/GenBank/DDBJ databases">
        <authorList>
            <person name="de Groot N.N."/>
        </authorList>
    </citation>
    <scope>NUCLEOTIDE SEQUENCE [LARGE SCALE GENOMIC DNA]</scope>
    <source>
        <strain evidence="2 3">DSM 15695</strain>
    </source>
</reference>
<dbReference type="PANTHER" id="PTHR47738:SF3">
    <property type="entry name" value="PHOSPHOTRANSFERASE SYSTEM MANNITOL_FRUCTOSE-SPECIFIC IIA DOMAIN CONTAINING PROTEIN"/>
    <property type="match status" value="1"/>
</dbReference>
<dbReference type="OrthoDB" id="370976at2"/>
<organism evidence="2 3">
    <name type="scientific">Ignavigranum ruoffiae</name>
    <dbReference type="NCBI Taxonomy" id="89093"/>
    <lineage>
        <taxon>Bacteria</taxon>
        <taxon>Bacillati</taxon>
        <taxon>Bacillota</taxon>
        <taxon>Bacilli</taxon>
        <taxon>Lactobacillales</taxon>
        <taxon>Aerococcaceae</taxon>
        <taxon>Ignavigranum</taxon>
    </lineage>
</organism>
<name>A0A1H9F3U8_9LACT</name>
<dbReference type="AlphaFoldDB" id="A0A1H9F3U8"/>
<dbReference type="EMBL" id="FOEN01000008">
    <property type="protein sequence ID" value="SEQ32636.1"/>
    <property type="molecule type" value="Genomic_DNA"/>
</dbReference>
<feature type="domain" description="PTS EIIA type-2" evidence="1">
    <location>
        <begin position="5"/>
        <end position="146"/>
    </location>
</feature>
<accession>A0A1H9F3U8</accession>